<accession>K1URW3</accession>
<name>K1URW3_9ZZZZ</name>
<dbReference type="AlphaFoldDB" id="K1URW3"/>
<evidence type="ECO:0000313" key="1">
    <source>
        <dbReference type="EMBL" id="EKC74226.1"/>
    </source>
</evidence>
<gene>
    <name evidence="1" type="ORF">OBE_01989</name>
</gene>
<feature type="non-terminal residue" evidence="1">
    <location>
        <position position="1"/>
    </location>
</feature>
<reference evidence="1" key="1">
    <citation type="journal article" date="2013" name="Environ. Microbiol.">
        <title>Microbiota from the distal guts of lean and obese adolescents exhibit partial functional redundancy besides clear differences in community structure.</title>
        <authorList>
            <person name="Ferrer M."/>
            <person name="Ruiz A."/>
            <person name="Lanza F."/>
            <person name="Haange S.B."/>
            <person name="Oberbach A."/>
            <person name="Till H."/>
            <person name="Bargiela R."/>
            <person name="Campoy C."/>
            <person name="Segura M.T."/>
            <person name="Richter M."/>
            <person name="von Bergen M."/>
            <person name="Seifert J."/>
            <person name="Suarez A."/>
        </authorList>
    </citation>
    <scope>NUCLEOTIDE SEQUENCE</scope>
</reference>
<comment type="caution">
    <text evidence="1">The sequence shown here is derived from an EMBL/GenBank/DDBJ whole genome shotgun (WGS) entry which is preliminary data.</text>
</comment>
<protein>
    <submittedName>
        <fullName evidence="1">Uncharacterized protein</fullName>
    </submittedName>
</protein>
<proteinExistence type="predicted"/>
<sequence length="209" mass="24210">HLYRYADLLELERGIHAERLVGCYTEIMPGRPTIAEHRHPRDSVRKPISAATAAPITKLNAAIITAAEQQTMNYYMNIGTFYDSDLGRRLYQEIGMIEEQHVTQYGALLDPGMTWLENLLLHEYTECYLYWSCVEDETDLHIKKIWEQHFEQECSHLHAAEALLKQYEGKEACQIIPDGTFPELLRFRPPERISAQGAQNHHFEHRCAG</sequence>
<dbReference type="EMBL" id="AJWZ01001286">
    <property type="protein sequence ID" value="EKC74226.1"/>
    <property type="molecule type" value="Genomic_DNA"/>
</dbReference>
<organism evidence="1">
    <name type="scientific">human gut metagenome</name>
    <dbReference type="NCBI Taxonomy" id="408170"/>
    <lineage>
        <taxon>unclassified sequences</taxon>
        <taxon>metagenomes</taxon>
        <taxon>organismal metagenomes</taxon>
    </lineage>
</organism>
<dbReference type="InterPro" id="IPR009078">
    <property type="entry name" value="Ferritin-like_SF"/>
</dbReference>
<dbReference type="SUPFAM" id="SSF47240">
    <property type="entry name" value="Ferritin-like"/>
    <property type="match status" value="1"/>
</dbReference>